<evidence type="ECO:0000259" key="3">
    <source>
        <dbReference type="Pfam" id="PF01551"/>
    </source>
</evidence>
<dbReference type="InterPro" id="IPR011055">
    <property type="entry name" value="Dup_hybrid_motif"/>
</dbReference>
<feature type="region of interest" description="Disordered" evidence="1">
    <location>
        <begin position="68"/>
        <end position="88"/>
    </location>
</feature>
<name>A0A286TG24_BIFBI</name>
<feature type="transmembrane region" description="Helical" evidence="2">
    <location>
        <begin position="208"/>
        <end position="229"/>
    </location>
</feature>
<evidence type="ECO:0000256" key="1">
    <source>
        <dbReference type="SAM" id="MobiDB-lite"/>
    </source>
</evidence>
<dbReference type="PANTHER" id="PTHR21666">
    <property type="entry name" value="PEPTIDASE-RELATED"/>
    <property type="match status" value="1"/>
</dbReference>
<dbReference type="GO" id="GO:0004222">
    <property type="term" value="F:metalloendopeptidase activity"/>
    <property type="evidence" value="ECO:0007669"/>
    <property type="project" value="TreeGrafter"/>
</dbReference>
<keyword evidence="2" id="KW-0472">Membrane</keyword>
<proteinExistence type="predicted"/>
<dbReference type="InterPro" id="IPR016047">
    <property type="entry name" value="M23ase_b-sheet_dom"/>
</dbReference>
<evidence type="ECO:0000313" key="5">
    <source>
        <dbReference type="Proteomes" id="UP000262177"/>
    </source>
</evidence>
<protein>
    <submittedName>
        <fullName evidence="4">Peptidase, M23 family</fullName>
    </submittedName>
</protein>
<evidence type="ECO:0000313" key="4">
    <source>
        <dbReference type="EMBL" id="BBA49105.1"/>
    </source>
</evidence>
<dbReference type="InterPro" id="IPR050570">
    <property type="entry name" value="Cell_wall_metabolism_enzyme"/>
</dbReference>
<feature type="domain" description="M23ase beta-sheet core" evidence="3">
    <location>
        <begin position="281"/>
        <end position="366"/>
    </location>
</feature>
<gene>
    <name evidence="4" type="ORF">BBJK_03142</name>
</gene>
<keyword evidence="2" id="KW-1133">Transmembrane helix</keyword>
<accession>A0A286TG24</accession>
<reference evidence="4 5" key="1">
    <citation type="journal article" date="2017" name="Biosci. Biotechnol. Biochem.">
        <title>Identification and characterization of a sulfoglycosidase from Bifidobacterium bifidum implicated in mucin glycan utilization.</title>
        <authorList>
            <person name="Katoh T."/>
            <person name="Maeshibu T."/>
            <person name="Kikkawa K."/>
            <person name="Gotoh A."/>
            <person name="Tomabechi Y."/>
            <person name="Nakamura M."/>
            <person name="Liao W.-H."/>
            <person name="Yamaguchi M."/>
            <person name="Ashida H."/>
            <person name="Yamamoto K."/>
            <person name="Katayama T."/>
        </authorList>
    </citation>
    <scope>NUCLEOTIDE SEQUENCE [LARGE SCALE GENOMIC DNA]</scope>
    <source>
        <strain evidence="4 5">JCM 7004</strain>
    </source>
</reference>
<dbReference type="Proteomes" id="UP000262177">
    <property type="component" value="Chromosome"/>
</dbReference>
<sequence length="395" mass="43445">MARDGDENNPESLQNGRPMIRMSAIPRDVKAHIAWYGRWKATQCDFDAKYRWCGNAGTQVAIRRIAADDRPQSFRDSSPGPASGDGLRPRASRIALAYKQLPGIVRRFQQQVPCSIGATRRNVDNSRAFDHIGRFSPSAVHRCAMLGMPGRGDVPATDDGMGGERLMLNDDLDGQRGAWHHPQVRYDRHAIRRRQFALRRRERCKRTMIRLCCMSVAVMFAAMMNWALLRVPSASAGEEVFTAVTLCAGRQAACRTVWLWPVGQPAVIADFDPPDRPWLSGHRGVDLQASDGDELYAPADGIISFAGSVGGKSVVSVNHGDLVSTFEPAHTEGVAGTAVRRGDVIGEVGGASDHCDGRCLHWGVRRVRLQNEGTATTYLDPLARVRPMRIGLKPD</sequence>
<dbReference type="Gene3D" id="2.70.70.10">
    <property type="entry name" value="Glucose Permease (Domain IIA)"/>
    <property type="match status" value="1"/>
</dbReference>
<dbReference type="PANTHER" id="PTHR21666:SF270">
    <property type="entry name" value="MUREIN HYDROLASE ACTIVATOR ENVC"/>
    <property type="match status" value="1"/>
</dbReference>
<organism evidence="4 5">
    <name type="scientific">Bifidobacterium bifidum LMG 13195</name>
    <dbReference type="NCBI Taxonomy" id="1207542"/>
    <lineage>
        <taxon>Bacteria</taxon>
        <taxon>Bacillati</taxon>
        <taxon>Actinomycetota</taxon>
        <taxon>Actinomycetes</taxon>
        <taxon>Bifidobacteriales</taxon>
        <taxon>Bifidobacteriaceae</taxon>
        <taxon>Bifidobacterium</taxon>
    </lineage>
</organism>
<keyword evidence="2" id="KW-0812">Transmembrane</keyword>
<dbReference type="Pfam" id="PF01551">
    <property type="entry name" value="Peptidase_M23"/>
    <property type="match status" value="1"/>
</dbReference>
<dbReference type="CDD" id="cd12797">
    <property type="entry name" value="M23_peptidase"/>
    <property type="match status" value="1"/>
</dbReference>
<dbReference type="AlphaFoldDB" id="A0A286TG24"/>
<evidence type="ECO:0000256" key="2">
    <source>
        <dbReference type="SAM" id="Phobius"/>
    </source>
</evidence>
<dbReference type="SUPFAM" id="SSF51261">
    <property type="entry name" value="Duplicated hybrid motif"/>
    <property type="match status" value="1"/>
</dbReference>
<dbReference type="EMBL" id="AP018131">
    <property type="protein sequence ID" value="BBA49105.1"/>
    <property type="molecule type" value="Genomic_DNA"/>
</dbReference>